<organism evidence="2 3">
    <name type="scientific">Hemibagrus guttatus</name>
    <dbReference type="NCBI Taxonomy" id="175788"/>
    <lineage>
        <taxon>Eukaryota</taxon>
        <taxon>Metazoa</taxon>
        <taxon>Chordata</taxon>
        <taxon>Craniata</taxon>
        <taxon>Vertebrata</taxon>
        <taxon>Euteleostomi</taxon>
        <taxon>Actinopterygii</taxon>
        <taxon>Neopterygii</taxon>
        <taxon>Teleostei</taxon>
        <taxon>Ostariophysi</taxon>
        <taxon>Siluriformes</taxon>
        <taxon>Bagridae</taxon>
        <taxon>Hemibagrus</taxon>
    </lineage>
</organism>
<proteinExistence type="predicted"/>
<feature type="non-terminal residue" evidence="2">
    <location>
        <position position="164"/>
    </location>
</feature>
<dbReference type="PANTHER" id="PTHR47510">
    <property type="entry name" value="REVERSE TRANSCRIPTASE DOMAIN-CONTAINING PROTEIN"/>
    <property type="match status" value="1"/>
</dbReference>
<dbReference type="GO" id="GO:0016616">
    <property type="term" value="F:oxidoreductase activity, acting on the CH-OH group of donors, NAD or NADP as acceptor"/>
    <property type="evidence" value="ECO:0007669"/>
    <property type="project" value="InterPro"/>
</dbReference>
<keyword evidence="3" id="KW-1185">Reference proteome</keyword>
<feature type="domain" description="3-beta hydroxysteroid dehydrogenase/isomerase" evidence="1">
    <location>
        <begin position="1"/>
        <end position="32"/>
    </location>
</feature>
<accession>A0AAE0QID0</accession>
<dbReference type="Pfam" id="PF01073">
    <property type="entry name" value="3Beta_HSD"/>
    <property type="match status" value="1"/>
</dbReference>
<dbReference type="Proteomes" id="UP001274896">
    <property type="component" value="Unassembled WGS sequence"/>
</dbReference>
<dbReference type="AlphaFoldDB" id="A0AAE0QID0"/>
<name>A0AAE0QID0_9TELE</name>
<comment type="caution">
    <text evidence="2">The sequence shown here is derived from an EMBL/GenBank/DDBJ whole genome shotgun (WGS) entry which is preliminary data.</text>
</comment>
<dbReference type="EMBL" id="JAUCMX010000016">
    <property type="protein sequence ID" value="KAK3520838.1"/>
    <property type="molecule type" value="Genomic_DNA"/>
</dbReference>
<dbReference type="InterPro" id="IPR002225">
    <property type="entry name" value="3Beta_OHSteriod_DH/Estase"/>
</dbReference>
<evidence type="ECO:0000313" key="3">
    <source>
        <dbReference type="Proteomes" id="UP001274896"/>
    </source>
</evidence>
<dbReference type="PANTHER" id="PTHR47510:SF3">
    <property type="entry name" value="ENDO_EXONUCLEASE_PHOSPHATASE DOMAIN-CONTAINING PROTEIN"/>
    <property type="match status" value="1"/>
</dbReference>
<gene>
    <name evidence="2" type="ORF">QTP70_034040</name>
</gene>
<protein>
    <recommendedName>
        <fullName evidence="1">3-beta hydroxysteroid dehydrogenase/isomerase domain-containing protein</fullName>
    </recommendedName>
</protein>
<evidence type="ECO:0000259" key="1">
    <source>
        <dbReference type="Pfam" id="PF01073"/>
    </source>
</evidence>
<reference evidence="2" key="1">
    <citation type="submission" date="2023-06" db="EMBL/GenBank/DDBJ databases">
        <title>Male Hemibagrus guttatus genome.</title>
        <authorList>
            <person name="Bian C."/>
        </authorList>
    </citation>
    <scope>NUCLEOTIDE SEQUENCE</scope>
    <source>
        <strain evidence="2">Male_cb2023</strain>
        <tissue evidence="2">Muscle</tissue>
    </source>
</reference>
<sequence>GDEDTPYNVCHDMPYPKSKSLAEKLVLEANGIKACTLELGDPLQCNLNLNLEQERVPQQWRTSCIIPVPKKPRPGELNDFRPVALTSHMKAMERVVLGHMRPQVRHVLNPLQFANQEKVGVEDTITLYATQIPLSPGQWQRGCENDIFGLLQFFQYHPASAPQR</sequence>
<evidence type="ECO:0000313" key="2">
    <source>
        <dbReference type="EMBL" id="KAK3520838.1"/>
    </source>
</evidence>
<dbReference type="GO" id="GO:0006694">
    <property type="term" value="P:steroid biosynthetic process"/>
    <property type="evidence" value="ECO:0007669"/>
    <property type="project" value="InterPro"/>
</dbReference>